<dbReference type="OrthoDB" id="25780at10239"/>
<evidence type="ECO:0000313" key="1">
    <source>
        <dbReference type="EMBL" id="AQW89004.1"/>
    </source>
</evidence>
<evidence type="ECO:0000313" key="2">
    <source>
        <dbReference type="Proteomes" id="UP000221837"/>
    </source>
</evidence>
<proteinExistence type="predicted"/>
<reference evidence="1" key="1">
    <citation type="submission" date="2017-02" db="EMBL/GenBank/DDBJ databases">
        <title>Genome sequence of Serratia marcescens phage BF.</title>
        <authorList>
            <person name="Casey E."/>
            <person name="Fitzgerald B."/>
            <person name="Mahony J."/>
            <person name="Lugli G."/>
            <person name="Ventura M."/>
            <person name="van Sinderen D."/>
        </authorList>
    </citation>
    <scope>NUCLEOTIDE SEQUENCE [LARGE SCALE GENOMIC DNA]</scope>
</reference>
<dbReference type="EMBL" id="KY630187">
    <property type="protein sequence ID" value="AQW89004.1"/>
    <property type="molecule type" value="Genomic_DNA"/>
</dbReference>
<gene>
    <name evidence="1" type="ORF">BF_0479</name>
</gene>
<accession>A0A1S6UBE0</accession>
<dbReference type="Proteomes" id="UP000221837">
    <property type="component" value="Genome"/>
</dbReference>
<organism evidence="1 2">
    <name type="scientific">Serratia phage BF</name>
    <dbReference type="NCBI Taxonomy" id="1962671"/>
    <lineage>
        <taxon>Viruses</taxon>
        <taxon>Duplodnaviria</taxon>
        <taxon>Heunggongvirae</taxon>
        <taxon>Uroviricota</taxon>
        <taxon>Caudoviricetes</taxon>
        <taxon>Eneladusvirus</taxon>
        <taxon>Eneladusvirus BF</taxon>
    </lineage>
</organism>
<protein>
    <submittedName>
        <fullName evidence="1">Uncharacterized protein</fullName>
    </submittedName>
</protein>
<sequence>MVHVIKYTESERGWGGEVWYREFSTEKDARAEVMDTNKDLPEAVPDWYIQAEYIGEMEKAPEGYKF</sequence>
<keyword evidence="2" id="KW-1185">Reference proteome</keyword>
<name>A0A1S6UBE0_9CAUD</name>